<feature type="compositionally biased region" description="Basic and acidic residues" evidence="3">
    <location>
        <begin position="221"/>
        <end position="232"/>
    </location>
</feature>
<keyword evidence="7" id="KW-1185">Reference proteome</keyword>
<evidence type="ECO:0000313" key="7">
    <source>
        <dbReference type="Proteomes" id="UP000703269"/>
    </source>
</evidence>
<dbReference type="PROSITE" id="PS51741">
    <property type="entry name" value="F_BAR"/>
    <property type="match status" value="1"/>
</dbReference>
<dbReference type="AlphaFoldDB" id="A0A9P3L8B4"/>
<reference evidence="6 7" key="1">
    <citation type="submission" date="2021-08" db="EMBL/GenBank/DDBJ databases">
        <title>Draft Genome Sequence of Phanerochaete sordida strain YK-624.</title>
        <authorList>
            <person name="Mori T."/>
            <person name="Dohra H."/>
            <person name="Suzuki T."/>
            <person name="Kawagishi H."/>
            <person name="Hirai H."/>
        </authorList>
    </citation>
    <scope>NUCLEOTIDE SEQUENCE [LARGE SCALE GENOMIC DNA]</scope>
    <source>
        <strain evidence="6 7">YK-624</strain>
    </source>
</reference>
<comment type="caution">
    <text evidence="6">The sequence shown here is derived from an EMBL/GenBank/DDBJ whole genome shotgun (WGS) entry which is preliminary data.</text>
</comment>
<dbReference type="InterPro" id="IPR051025">
    <property type="entry name" value="RhoGAP"/>
</dbReference>
<dbReference type="SMART" id="SM00324">
    <property type="entry name" value="RhoGAP"/>
    <property type="match status" value="1"/>
</dbReference>
<proteinExistence type="predicted"/>
<dbReference type="Pfam" id="PF00620">
    <property type="entry name" value="RhoGAP"/>
    <property type="match status" value="1"/>
</dbReference>
<evidence type="ECO:0000259" key="4">
    <source>
        <dbReference type="PROSITE" id="PS50238"/>
    </source>
</evidence>
<dbReference type="InterPro" id="IPR008936">
    <property type="entry name" value="Rho_GTPase_activation_prot"/>
</dbReference>
<evidence type="ECO:0000256" key="3">
    <source>
        <dbReference type="SAM" id="MobiDB-lite"/>
    </source>
</evidence>
<protein>
    <submittedName>
        <fullName evidence="6">RhoGAP-domain-containing protein</fullName>
    </submittedName>
</protein>
<dbReference type="CDD" id="cd00159">
    <property type="entry name" value="RhoGAP"/>
    <property type="match status" value="1"/>
</dbReference>
<evidence type="ECO:0000313" key="6">
    <source>
        <dbReference type="EMBL" id="GJE85915.1"/>
    </source>
</evidence>
<dbReference type="OrthoDB" id="79452at2759"/>
<dbReference type="InterPro" id="IPR031160">
    <property type="entry name" value="F_BAR_dom"/>
</dbReference>
<feature type="compositionally biased region" description="Polar residues" evidence="3">
    <location>
        <begin position="738"/>
        <end position="755"/>
    </location>
</feature>
<gene>
    <name evidence="6" type="ORF">PsYK624_019950</name>
</gene>
<feature type="compositionally biased region" description="Low complexity" evidence="3">
    <location>
        <begin position="665"/>
        <end position="684"/>
    </location>
</feature>
<dbReference type="SUPFAM" id="SSF48350">
    <property type="entry name" value="GTPase activation domain, GAP"/>
    <property type="match status" value="1"/>
</dbReference>
<feature type="domain" description="F-BAR" evidence="5">
    <location>
        <begin position="1"/>
        <end position="320"/>
    </location>
</feature>
<dbReference type="GO" id="GO:0005096">
    <property type="term" value="F:GTPase activator activity"/>
    <property type="evidence" value="ECO:0007669"/>
    <property type="project" value="UniProtKB-KW"/>
</dbReference>
<dbReference type="PANTHER" id="PTHR15228">
    <property type="entry name" value="SPERMATHECAL PHYSIOLOGY VARIANT"/>
    <property type="match status" value="1"/>
</dbReference>
<evidence type="ECO:0000259" key="5">
    <source>
        <dbReference type="PROSITE" id="PS51741"/>
    </source>
</evidence>
<evidence type="ECO:0000256" key="1">
    <source>
        <dbReference type="ARBA" id="ARBA00022468"/>
    </source>
</evidence>
<sequence length="781" mass="85039">MDSSDSANASPLPPIDGNLRILSDCYLLYFQERRKFEQAHIEALENLSKRLKTIDVYFVDRYDPSLAKNTTREAWAELRNSLDRECETRKDFAASWTSEAIAPLTELKKTHERMRERIRKDIKNSVTAYTSYADSTLPKLKRNYIRKSKEAEDLKAAVADGAPSTSPAVARAKSTGSSIHIPASRAQLSSAAAGALSGLAFHGKRQLGQLKGSLHKTSVPKSEENRAELEQKAQRAKEDAENADKEYRHGVHWLETLRLRRVSVLEGGYQGLEAFSYELSDTLRRILQRFSDELLTACAAQVQSCNQTRSYIDKIDPEKDTSLITEKIPSLVMRAAPNTVLYENFVVGDCRDLIFGINLVDYAISKNFADGDVPQIMQICTGEIENRGLEVEGIYKVPGEEELVQELQLAIERDGEAFKLAPSMDDVHAMSSMLKTYLLKLPEPVFQMSLRDRVRHAHDIKGHNFKDCPLLRPRIQQLPPVHQATLKFLLAHLAKVASHSDKNKMDAKELAIIFGPILFGEDAASGKDNSVRTPASEDTLSEDLIAHADVLFPATSPDPPSSPARPDRPSHVKAASTASLPPPYTEAPNQRTGEQVVLSSAVGSLEKRSDEKPGANSTAEPKTAWPTEKGVDVKVIPCTEEPLSASPSSDALASENAGAAALEKRPLTPLSSPSESTTSLALPSQTTTASKRLSSHSLWLPGPTNASSSSVDLPGSKHHLSIVIPGGSPGFSAARLSESPTPSILTVDSELTPTDSRSGSAGLSAWGSGLSDELRGISQDA</sequence>
<feature type="compositionally biased region" description="Polar residues" evidence="3">
    <location>
        <begin position="587"/>
        <end position="602"/>
    </location>
</feature>
<feature type="region of interest" description="Disordered" evidence="3">
    <location>
        <begin position="552"/>
        <end position="628"/>
    </location>
</feature>
<dbReference type="Gene3D" id="1.20.1270.60">
    <property type="entry name" value="Arfaptin homology (AH) domain/BAR domain"/>
    <property type="match status" value="1"/>
</dbReference>
<dbReference type="GO" id="GO:0007165">
    <property type="term" value="P:signal transduction"/>
    <property type="evidence" value="ECO:0007669"/>
    <property type="project" value="InterPro"/>
</dbReference>
<feature type="region of interest" description="Disordered" evidence="3">
    <location>
        <begin position="641"/>
        <end position="660"/>
    </location>
</feature>
<dbReference type="PANTHER" id="PTHR15228:SF25">
    <property type="entry name" value="F-BAR DOMAIN-CONTAINING PROTEIN"/>
    <property type="match status" value="1"/>
</dbReference>
<dbReference type="Gene3D" id="1.10.555.10">
    <property type="entry name" value="Rho GTPase activation protein"/>
    <property type="match status" value="1"/>
</dbReference>
<evidence type="ECO:0000256" key="2">
    <source>
        <dbReference type="PROSITE-ProRule" id="PRU01077"/>
    </source>
</evidence>
<accession>A0A9P3L8B4</accession>
<name>A0A9P3L8B4_9APHY</name>
<keyword evidence="2" id="KW-0175">Coiled coil</keyword>
<dbReference type="EMBL" id="BPQB01000003">
    <property type="protein sequence ID" value="GJE85915.1"/>
    <property type="molecule type" value="Genomic_DNA"/>
</dbReference>
<feature type="compositionally biased region" description="Low complexity" evidence="3">
    <location>
        <begin position="756"/>
        <end position="771"/>
    </location>
</feature>
<feature type="region of interest" description="Disordered" evidence="3">
    <location>
        <begin position="211"/>
        <end position="232"/>
    </location>
</feature>
<feature type="domain" description="Rho-GAP" evidence="4">
    <location>
        <begin position="357"/>
        <end position="552"/>
    </location>
</feature>
<keyword evidence="1" id="KW-0343">GTPase activation</keyword>
<feature type="compositionally biased region" description="Polar residues" evidence="3">
    <location>
        <begin position="685"/>
        <end position="697"/>
    </location>
</feature>
<dbReference type="InterPro" id="IPR000198">
    <property type="entry name" value="RhoGAP_dom"/>
</dbReference>
<dbReference type="SUPFAM" id="SSF103657">
    <property type="entry name" value="BAR/IMD domain-like"/>
    <property type="match status" value="1"/>
</dbReference>
<feature type="region of interest" description="Disordered" evidence="3">
    <location>
        <begin position="665"/>
        <end position="713"/>
    </location>
</feature>
<dbReference type="PROSITE" id="PS50238">
    <property type="entry name" value="RHOGAP"/>
    <property type="match status" value="1"/>
</dbReference>
<organism evidence="6 7">
    <name type="scientific">Phanerochaete sordida</name>
    <dbReference type="NCBI Taxonomy" id="48140"/>
    <lineage>
        <taxon>Eukaryota</taxon>
        <taxon>Fungi</taxon>
        <taxon>Dikarya</taxon>
        <taxon>Basidiomycota</taxon>
        <taxon>Agaricomycotina</taxon>
        <taxon>Agaricomycetes</taxon>
        <taxon>Polyporales</taxon>
        <taxon>Phanerochaetaceae</taxon>
        <taxon>Phanerochaete</taxon>
    </lineage>
</organism>
<feature type="region of interest" description="Disordered" evidence="3">
    <location>
        <begin position="729"/>
        <end position="781"/>
    </location>
</feature>
<dbReference type="Proteomes" id="UP000703269">
    <property type="component" value="Unassembled WGS sequence"/>
</dbReference>
<dbReference type="InterPro" id="IPR027267">
    <property type="entry name" value="AH/BAR_dom_sf"/>
</dbReference>